<dbReference type="RefSeq" id="WP_153811267.1">
    <property type="nucleotide sequence ID" value="NZ_BDCO01000002.1"/>
</dbReference>
<evidence type="ECO:0000313" key="1">
    <source>
        <dbReference type="EMBL" id="GAT32390.1"/>
    </source>
</evidence>
<organism evidence="1 2">
    <name type="scientific">Terrimicrobium sacchariphilum</name>
    <dbReference type="NCBI Taxonomy" id="690879"/>
    <lineage>
        <taxon>Bacteria</taxon>
        <taxon>Pseudomonadati</taxon>
        <taxon>Verrucomicrobiota</taxon>
        <taxon>Terrimicrobiia</taxon>
        <taxon>Terrimicrobiales</taxon>
        <taxon>Terrimicrobiaceae</taxon>
        <taxon>Terrimicrobium</taxon>
    </lineage>
</organism>
<reference evidence="2" key="1">
    <citation type="journal article" date="2017" name="Genome Announc.">
        <title>Draft Genome Sequence of Terrimicrobium sacchariphilum NM-5T, a Facultative Anaerobic Soil Bacterium of the Class Spartobacteria.</title>
        <authorList>
            <person name="Qiu Y.L."/>
            <person name="Tourlousse D.M."/>
            <person name="Matsuura N."/>
            <person name="Ohashi A."/>
            <person name="Sekiguchi Y."/>
        </authorList>
    </citation>
    <scope>NUCLEOTIDE SEQUENCE [LARGE SCALE GENOMIC DNA]</scope>
    <source>
        <strain evidence="2">NM-5</strain>
    </source>
</reference>
<accession>A0A146G422</accession>
<protein>
    <submittedName>
        <fullName evidence="1">Uncharacterized protein</fullName>
    </submittedName>
</protein>
<dbReference type="Proteomes" id="UP000076023">
    <property type="component" value="Unassembled WGS sequence"/>
</dbReference>
<comment type="caution">
    <text evidence="1">The sequence shown here is derived from an EMBL/GenBank/DDBJ whole genome shotgun (WGS) entry which is preliminary data.</text>
</comment>
<dbReference type="AlphaFoldDB" id="A0A146G422"/>
<sequence>MINHIPERSALVVLGEQEACDLRVDQGIPSDLEKRPEIKDYFASLDRDKGG</sequence>
<dbReference type="InParanoid" id="A0A146G422"/>
<evidence type="ECO:0000313" key="2">
    <source>
        <dbReference type="Proteomes" id="UP000076023"/>
    </source>
</evidence>
<gene>
    <name evidence="1" type="ORF">TSACC_2788</name>
</gene>
<proteinExistence type="predicted"/>
<keyword evidence="2" id="KW-1185">Reference proteome</keyword>
<dbReference type="EMBL" id="BDCO01000002">
    <property type="protein sequence ID" value="GAT32390.1"/>
    <property type="molecule type" value="Genomic_DNA"/>
</dbReference>
<name>A0A146G422_TERSA</name>